<dbReference type="InterPro" id="IPR050953">
    <property type="entry name" value="N4_N6_ade-DNA_methylase"/>
</dbReference>
<feature type="region of interest" description="Disordered" evidence="5">
    <location>
        <begin position="1112"/>
        <end position="1132"/>
    </location>
</feature>
<dbReference type="GO" id="GO:0004519">
    <property type="term" value="F:endonuclease activity"/>
    <property type="evidence" value="ECO:0007669"/>
    <property type="project" value="UniProtKB-KW"/>
</dbReference>
<dbReference type="PANTHER" id="PTHR33841">
    <property type="entry name" value="DNA METHYLTRANSFERASE YEEA-RELATED"/>
    <property type="match status" value="1"/>
</dbReference>
<dbReference type="GO" id="GO:0032259">
    <property type="term" value="P:methylation"/>
    <property type="evidence" value="ECO:0007669"/>
    <property type="project" value="UniProtKB-KW"/>
</dbReference>
<dbReference type="InterPro" id="IPR029063">
    <property type="entry name" value="SAM-dependent_MTases_sf"/>
</dbReference>
<organism evidence="6 7">
    <name type="scientific">Enemella dayhoffiae</name>
    <dbReference type="NCBI Taxonomy" id="2016507"/>
    <lineage>
        <taxon>Bacteria</taxon>
        <taxon>Bacillati</taxon>
        <taxon>Actinomycetota</taxon>
        <taxon>Actinomycetes</taxon>
        <taxon>Propionibacteriales</taxon>
        <taxon>Propionibacteriaceae</taxon>
        <taxon>Enemella</taxon>
    </lineage>
</organism>
<comment type="catalytic activity">
    <reaction evidence="4">
        <text>a 2'-deoxyadenosine in DNA + S-adenosyl-L-methionine = an N(6)-methyl-2'-deoxyadenosine in DNA + S-adenosyl-L-homocysteine + H(+)</text>
        <dbReference type="Rhea" id="RHEA:15197"/>
        <dbReference type="Rhea" id="RHEA-COMP:12418"/>
        <dbReference type="Rhea" id="RHEA-COMP:12419"/>
        <dbReference type="ChEBI" id="CHEBI:15378"/>
        <dbReference type="ChEBI" id="CHEBI:57856"/>
        <dbReference type="ChEBI" id="CHEBI:59789"/>
        <dbReference type="ChEBI" id="CHEBI:90615"/>
        <dbReference type="ChEBI" id="CHEBI:90616"/>
        <dbReference type="EC" id="2.1.1.72"/>
    </reaction>
</comment>
<evidence type="ECO:0000256" key="2">
    <source>
        <dbReference type="ARBA" id="ARBA00022603"/>
    </source>
</evidence>
<comment type="caution">
    <text evidence="6">The sequence shown here is derived from an EMBL/GenBank/DDBJ whole genome shotgun (WGS) entry which is preliminary data.</text>
</comment>
<dbReference type="PRINTS" id="PR00507">
    <property type="entry name" value="N12N6MTFRASE"/>
</dbReference>
<gene>
    <name evidence="6" type="ORF">CGZ93_05715</name>
</gene>
<dbReference type="OrthoDB" id="4280289at2"/>
<keyword evidence="7" id="KW-1185">Reference proteome</keyword>
<reference evidence="6 7" key="1">
    <citation type="submission" date="2017-07" db="EMBL/GenBank/DDBJ databases">
        <title>Draft whole genome sequences of clinical Proprionibacteriaceae strains.</title>
        <authorList>
            <person name="Bernier A.-M."/>
            <person name="Bernard K."/>
            <person name="Domingo M.-C."/>
        </authorList>
    </citation>
    <scope>NUCLEOTIDE SEQUENCE [LARGE SCALE GENOMIC DNA]</scope>
    <source>
        <strain evidence="6 7">NML 130396</strain>
    </source>
</reference>
<evidence type="ECO:0000256" key="1">
    <source>
        <dbReference type="ARBA" id="ARBA00011900"/>
    </source>
</evidence>
<evidence type="ECO:0000256" key="3">
    <source>
        <dbReference type="ARBA" id="ARBA00022679"/>
    </source>
</evidence>
<keyword evidence="6" id="KW-0378">Hydrolase</keyword>
<sequence>MASSDALVVVEDWISEHYFSTDATKESFAARVIARRKEWDAEESSVRTRFVGARNQLGLDLAALYAEDATDPALATEVQDDLLRVLGYREGAWTTATEGPITRVSSPGLDDAASSLAIIRSRPLQTVEQVFAKDEETLDPTTVGDQSFTSVGRLLSSLFVDDDSPGWALVMGGRWLVVAEKGRWAEGRCLGIDIQTVADRNDTKRGGEIDRALTCLEAPSLAPDADGAIWWDGTLEDSVKHTVGVSKDLREGVRLSIEIIANDVVERRAAKGLPPLGADEAQPLAIEALRYLYRILFLLYAEASPEMGVLPAGDDAYDQGYSLDRLRDLVLVTLSTPQALAGTHFHDSLGVLFRLVDQGHDGGLRDEDAEREGTDGLTFHGLRADLFKPEAIRRIDEVGLSNQALQRVLQKLLLSKESRGRDRGFISYVDLGINQLGAVYEGLMSYTGSFATEDLYEVAPGGNPEKGSWVVPIDRADDLGDEHFVRTENPDTGEWERVVHRRGTFVFRLSGRDRQQSASFYTPEVLTRFTVGQALEELLDQDGHTTTAEEILSLTICEPALGSGAFAIEGVRQLAEQYLRRRQEELGTQVDADERPQVLQRIKAHIALHQVYGVDLNATAVELAEISLWLDTMAAGLQAPWFGLRLRRGNSLIGAKHAVYTVDEVKKKQWLTAAPADVPLANLVAAAGEDSPHVSGVEGRIHHFLLPAEGWGATAEAKEAKALVPDAVKRVRDWSKSLRRAPSTQQIKRLVALSERVEVLWQYAWRRLTIAERESRRAIELWGDRRTEAERHAGGVPVTREQIEESLANPDGAYRRLRLVMDAWCALWFWPLVGTEGAEPPTLDAWLDALEGILGRPVQSSTRDRAAARAGQAVLSGGDWEALGEAEALDLSFAGAQPVARVMAKSPWLRVAQQVAERQGFFHWELDFATVFGRGGFDLQVGNPPWVRPDTDVDVFLADFDPWWVLAHKPSEAQRQARRLRTLDRRGAQDKVTDDASSVVAVREFVGAPTNYPVLTGLRPDLYRCFMAQAWDHMSRNGVAALIHPDSHFVDEKANRLRRETYQRLRRHWQFVNELQLFEVHHLVTYGVHTYGSRRSPRFLNASTLYHPDTVERSLRHSGDGPSPGFKDDDGRWDLRPHAQRIVTVTENELAVWRDVLESDEVPAADTRMLYTVNSDVAAVLTKLANAPRISSLGLHFSQGWNETTDRQRGRFEQRWGAPESWQDVILQGPHLHVNNPAYKVPNPTMKHNQDWSEVDLETLALDAIPVTAYKPAGDRSVYDAQYGTWNGKPVRDHYRVAWRAMAANTGERTMIPAIIPPGSAHPNGVFAMGGAGAHQIVKVQAFAGSLLADFAVRAAPKSGIYAGVFGRLPYVPSHPLDDALVLRCLRLNAITAAYVTLWHQAWRPSMAREPWVLWRGSEALGTGPVWSPDTPLRLALTRRDALVELDALVAVMLGISADELCTVYRTQFAVLRGYDQNTYLYDKNARLVPSRVLQIWRKKGDAISIEDRTHTNAAGNTYVYELPFTAYDREADMRTAHAEFTRRLRETEG</sequence>
<keyword evidence="6" id="KW-0255">Endonuclease</keyword>
<keyword evidence="6" id="KW-0540">Nuclease</keyword>
<keyword evidence="2" id="KW-0489">Methyltransferase</keyword>
<evidence type="ECO:0000313" key="6">
    <source>
        <dbReference type="EMBL" id="OYO23441.1"/>
    </source>
</evidence>
<accession>A0A255H787</accession>
<evidence type="ECO:0000256" key="4">
    <source>
        <dbReference type="ARBA" id="ARBA00047942"/>
    </source>
</evidence>
<name>A0A255H787_9ACTN</name>
<dbReference type="SUPFAM" id="SSF53335">
    <property type="entry name" value="S-adenosyl-L-methionine-dependent methyltransferases"/>
    <property type="match status" value="1"/>
</dbReference>
<protein>
    <recommendedName>
        <fullName evidence="1">site-specific DNA-methyltransferase (adenine-specific)</fullName>
        <ecNumber evidence="1">2.1.1.72</ecNumber>
    </recommendedName>
</protein>
<dbReference type="EC" id="2.1.1.72" evidence="1"/>
<dbReference type="Proteomes" id="UP000216311">
    <property type="component" value="Unassembled WGS sequence"/>
</dbReference>
<keyword evidence="3" id="KW-0808">Transferase</keyword>
<dbReference type="RefSeq" id="WP_094363199.1">
    <property type="nucleotide sequence ID" value="NZ_NMVQ01000007.1"/>
</dbReference>
<evidence type="ECO:0000256" key="5">
    <source>
        <dbReference type="SAM" id="MobiDB-lite"/>
    </source>
</evidence>
<dbReference type="GO" id="GO:0009007">
    <property type="term" value="F:site-specific DNA-methyltransferase (adenine-specific) activity"/>
    <property type="evidence" value="ECO:0007669"/>
    <property type="project" value="UniProtKB-EC"/>
</dbReference>
<dbReference type="PANTHER" id="PTHR33841:SF1">
    <property type="entry name" value="DNA METHYLTRANSFERASE A"/>
    <property type="match status" value="1"/>
</dbReference>
<dbReference type="EMBL" id="NMVQ01000007">
    <property type="protein sequence ID" value="OYO23441.1"/>
    <property type="molecule type" value="Genomic_DNA"/>
</dbReference>
<proteinExistence type="predicted"/>
<evidence type="ECO:0000313" key="7">
    <source>
        <dbReference type="Proteomes" id="UP000216311"/>
    </source>
</evidence>
<dbReference type="Gene3D" id="3.40.50.150">
    <property type="entry name" value="Vaccinia Virus protein VP39"/>
    <property type="match status" value="2"/>
</dbReference>